<accession>A0ABW9IPR5</accession>
<protein>
    <submittedName>
        <fullName evidence="1">Uncharacterized protein</fullName>
    </submittedName>
</protein>
<evidence type="ECO:0000313" key="2">
    <source>
        <dbReference type="Proteomes" id="UP001631993"/>
    </source>
</evidence>
<proteinExistence type="predicted"/>
<sequence length="206" mass="23080">MPKAGISYGPRIKAPDYDQIVEAATTSVMQTFGVKRPEDFVGKRPEDLLVKASEIVRQADAEMALHIDERDEALAHLWFYDPRLGLARTAGLSTMGYRGAIARVIYGDKKHALPDVQSNEELAKIGKALKVKRVKDPEAQLLRAAPIVRAARTRRELAVRFMQEAVLALSRKPYDWKPEKIAEHAGVERELIYKQRATAAKRHGLA</sequence>
<gene>
    <name evidence="1" type="ORF">ACKI1S_23550</name>
</gene>
<evidence type="ECO:0000313" key="1">
    <source>
        <dbReference type="EMBL" id="MFM9649108.1"/>
    </source>
</evidence>
<organism evidence="1 2">
    <name type="scientific">Streptomyces galilaeus</name>
    <dbReference type="NCBI Taxonomy" id="33899"/>
    <lineage>
        <taxon>Bacteria</taxon>
        <taxon>Bacillati</taxon>
        <taxon>Actinomycetota</taxon>
        <taxon>Actinomycetes</taxon>
        <taxon>Kitasatosporales</taxon>
        <taxon>Streptomycetaceae</taxon>
        <taxon>Streptomyces</taxon>
    </lineage>
</organism>
<reference evidence="1 2" key="1">
    <citation type="submission" date="2024-12" db="EMBL/GenBank/DDBJ databases">
        <title>Forecasting of Potato common scab and diversities of Pathogenic streptomyces spp. in china.</title>
        <authorList>
            <person name="Handique U."/>
            <person name="Wu J."/>
        </authorList>
    </citation>
    <scope>NUCLEOTIDE SEQUENCE [LARGE SCALE GENOMIC DNA]</scope>
    <source>
        <strain evidence="1 2">ZRIMU1585</strain>
    </source>
</reference>
<dbReference type="Proteomes" id="UP001631993">
    <property type="component" value="Unassembled WGS sequence"/>
</dbReference>
<dbReference type="RefSeq" id="WP_369277429.1">
    <property type="nucleotide sequence ID" value="NZ_JBJVMW010000011.1"/>
</dbReference>
<name>A0ABW9IPR5_STRGJ</name>
<dbReference type="EMBL" id="JBJVNE010000011">
    <property type="protein sequence ID" value="MFM9649108.1"/>
    <property type="molecule type" value="Genomic_DNA"/>
</dbReference>
<keyword evidence="2" id="KW-1185">Reference proteome</keyword>
<comment type="caution">
    <text evidence="1">The sequence shown here is derived from an EMBL/GenBank/DDBJ whole genome shotgun (WGS) entry which is preliminary data.</text>
</comment>